<dbReference type="SUPFAM" id="SSF48097">
    <property type="entry name" value="Regulator of G-protein signaling, RGS"/>
    <property type="match status" value="1"/>
</dbReference>
<dbReference type="InterPro" id="IPR016137">
    <property type="entry name" value="RGS"/>
</dbReference>
<dbReference type="InterPro" id="IPR036305">
    <property type="entry name" value="RGS_sf"/>
</dbReference>
<dbReference type="EMBL" id="JAHFZB010000010">
    <property type="protein sequence ID" value="KAK6484756.1"/>
    <property type="molecule type" value="Genomic_DNA"/>
</dbReference>
<dbReference type="InterPro" id="IPR034951">
    <property type="entry name" value="RGS_RGS3"/>
</dbReference>
<dbReference type="InterPro" id="IPR044926">
    <property type="entry name" value="RGS_subdomain_2"/>
</dbReference>
<feature type="domain" description="RGS" evidence="2">
    <location>
        <begin position="71"/>
        <end position="186"/>
    </location>
</feature>
<accession>A0ABR0ZJG5</accession>
<evidence type="ECO:0000256" key="1">
    <source>
        <dbReference type="SAM" id="MobiDB-lite"/>
    </source>
</evidence>
<organism evidence="3 4">
    <name type="scientific">Huso huso</name>
    <name type="common">Beluga</name>
    <name type="synonym">Acipenser huso</name>
    <dbReference type="NCBI Taxonomy" id="61971"/>
    <lineage>
        <taxon>Eukaryota</taxon>
        <taxon>Metazoa</taxon>
        <taxon>Chordata</taxon>
        <taxon>Craniata</taxon>
        <taxon>Vertebrata</taxon>
        <taxon>Euteleostomi</taxon>
        <taxon>Actinopterygii</taxon>
        <taxon>Chondrostei</taxon>
        <taxon>Acipenseriformes</taxon>
        <taxon>Acipenseridae</taxon>
        <taxon>Huso</taxon>
    </lineage>
</organism>
<evidence type="ECO:0000259" key="2">
    <source>
        <dbReference type="PROSITE" id="PS50132"/>
    </source>
</evidence>
<proteinExistence type="predicted"/>
<dbReference type="PRINTS" id="PR01301">
    <property type="entry name" value="RGSPROTEIN"/>
</dbReference>
<sequence>MPELMLPQTAPEPLKESDSNNIQMGDKRKPKNVGKNLMCRLQSILPSSSSNAEASKPSKLTTEEALLWSQSLEKLLESKYGMTTFRAFLRSEFSDENIEFWLTCEDFKKVKSSRLSSKAKKIYEHYIRAEAPKEINIDHHTRETIKANVQNPTIHCFDDAQKIVYGLMERDSYPRFLRSDIYQTLSGKLQPGSVNG</sequence>
<dbReference type="PROSITE" id="PS50132">
    <property type="entry name" value="RGS"/>
    <property type="match status" value="1"/>
</dbReference>
<feature type="region of interest" description="Disordered" evidence="1">
    <location>
        <begin position="1"/>
        <end position="34"/>
    </location>
</feature>
<dbReference type="Pfam" id="PF00615">
    <property type="entry name" value="RGS"/>
    <property type="match status" value="1"/>
</dbReference>
<dbReference type="CDD" id="cd08713">
    <property type="entry name" value="RGS_RGS3"/>
    <property type="match status" value="1"/>
</dbReference>
<protein>
    <submittedName>
        <fullName evidence="3">Regulator of G-protein signaling 21-like</fullName>
    </submittedName>
</protein>
<dbReference type="PANTHER" id="PTHR10845">
    <property type="entry name" value="REGULATOR OF G PROTEIN SIGNALING"/>
    <property type="match status" value="1"/>
</dbReference>
<dbReference type="Gene3D" id="1.10.167.10">
    <property type="entry name" value="Regulator of G-protein Signalling 4, domain 2"/>
    <property type="match status" value="1"/>
</dbReference>
<evidence type="ECO:0000313" key="4">
    <source>
        <dbReference type="Proteomes" id="UP001369086"/>
    </source>
</evidence>
<reference evidence="3 4" key="1">
    <citation type="submission" date="2021-05" db="EMBL/GenBank/DDBJ databases">
        <authorList>
            <person name="Zahm M."/>
            <person name="Klopp C."/>
            <person name="Cabau C."/>
            <person name="Kuhl H."/>
            <person name="Suciu R."/>
            <person name="Ciorpac M."/>
            <person name="Holostenco D."/>
            <person name="Gessner J."/>
            <person name="Wuertz S."/>
            <person name="Hohne C."/>
            <person name="Stock M."/>
            <person name="Gislard M."/>
            <person name="Lluch J."/>
            <person name="Milhes M."/>
            <person name="Lampietro C."/>
            <person name="Lopez Roques C."/>
            <person name="Donnadieu C."/>
            <person name="Du K."/>
            <person name="Schartl M."/>
            <person name="Guiguen Y."/>
        </authorList>
    </citation>
    <scope>NUCLEOTIDE SEQUENCE [LARGE SCALE GENOMIC DNA]</scope>
    <source>
        <strain evidence="3">Hh-F2</strain>
        <tissue evidence="3">Blood</tissue>
    </source>
</reference>
<name>A0ABR0ZJG5_HUSHU</name>
<gene>
    <name evidence="3" type="ORF">HHUSO_G12604</name>
</gene>
<evidence type="ECO:0000313" key="3">
    <source>
        <dbReference type="EMBL" id="KAK6484756.1"/>
    </source>
</evidence>
<comment type="caution">
    <text evidence="3">The sequence shown here is derived from an EMBL/GenBank/DDBJ whole genome shotgun (WGS) entry which is preliminary data.</text>
</comment>
<dbReference type="SMART" id="SM00315">
    <property type="entry name" value="RGS"/>
    <property type="match status" value="1"/>
</dbReference>
<dbReference type="Proteomes" id="UP001369086">
    <property type="component" value="Unassembled WGS sequence"/>
</dbReference>
<keyword evidence="4" id="KW-1185">Reference proteome</keyword>
<dbReference type="Gene3D" id="1.10.196.10">
    <property type="match status" value="2"/>
</dbReference>
<dbReference type="PANTHER" id="PTHR10845:SF32">
    <property type="entry name" value="REGULATOR OF G-PROTEIN SIGNALING 13"/>
    <property type="match status" value="1"/>
</dbReference>
<dbReference type="InterPro" id="IPR024066">
    <property type="entry name" value="RGS_subdom1/3"/>
</dbReference>